<reference evidence="1 2" key="1">
    <citation type="submission" date="2019-02" db="EMBL/GenBank/DDBJ databases">
        <title>Deep-cultivation of Planctomycetes and their phenomic and genomic characterization uncovers novel biology.</title>
        <authorList>
            <person name="Wiegand S."/>
            <person name="Jogler M."/>
            <person name="Boedeker C."/>
            <person name="Pinto D."/>
            <person name="Vollmers J."/>
            <person name="Rivas-Marin E."/>
            <person name="Kohn T."/>
            <person name="Peeters S.H."/>
            <person name="Heuer A."/>
            <person name="Rast P."/>
            <person name="Oberbeckmann S."/>
            <person name="Bunk B."/>
            <person name="Jeske O."/>
            <person name="Meyerdierks A."/>
            <person name="Storesund J.E."/>
            <person name="Kallscheuer N."/>
            <person name="Luecker S."/>
            <person name="Lage O.M."/>
            <person name="Pohl T."/>
            <person name="Merkel B.J."/>
            <person name="Hornburger P."/>
            <person name="Mueller R.-W."/>
            <person name="Bruemmer F."/>
            <person name="Labrenz M."/>
            <person name="Spormann A.M."/>
            <person name="Op den Camp H."/>
            <person name="Overmann J."/>
            <person name="Amann R."/>
            <person name="Jetten M.S.M."/>
            <person name="Mascher T."/>
            <person name="Medema M.H."/>
            <person name="Devos D.P."/>
            <person name="Kaster A.-K."/>
            <person name="Ovreas L."/>
            <person name="Rohde M."/>
            <person name="Galperin M.Y."/>
            <person name="Jogler C."/>
        </authorList>
    </citation>
    <scope>NUCLEOTIDE SEQUENCE [LARGE SCALE GENOMIC DNA]</scope>
    <source>
        <strain evidence="1 2">Mal4</strain>
    </source>
</reference>
<accession>A0A517Z226</accession>
<dbReference type="KEGG" id="mri:Mal4_07750"/>
<dbReference type="SUPFAM" id="SSF109854">
    <property type="entry name" value="DinB/YfiT-like putative metalloenzymes"/>
    <property type="match status" value="1"/>
</dbReference>
<dbReference type="EMBL" id="CP036275">
    <property type="protein sequence ID" value="QDU36489.1"/>
    <property type="molecule type" value="Genomic_DNA"/>
</dbReference>
<organism evidence="1 2">
    <name type="scientific">Maioricimonas rarisocia</name>
    <dbReference type="NCBI Taxonomy" id="2528026"/>
    <lineage>
        <taxon>Bacteria</taxon>
        <taxon>Pseudomonadati</taxon>
        <taxon>Planctomycetota</taxon>
        <taxon>Planctomycetia</taxon>
        <taxon>Planctomycetales</taxon>
        <taxon>Planctomycetaceae</taxon>
        <taxon>Maioricimonas</taxon>
    </lineage>
</organism>
<dbReference type="InterPro" id="IPR011466">
    <property type="entry name" value="DUF1572"/>
</dbReference>
<dbReference type="InterPro" id="IPR034660">
    <property type="entry name" value="DinB/YfiT-like"/>
</dbReference>
<dbReference type="Gene3D" id="1.20.120.450">
    <property type="entry name" value="dinb family like domain"/>
    <property type="match status" value="1"/>
</dbReference>
<dbReference type="Proteomes" id="UP000320496">
    <property type="component" value="Chromosome"/>
</dbReference>
<protein>
    <submittedName>
        <fullName evidence="1">DinB superfamily protein</fullName>
    </submittedName>
</protein>
<proteinExistence type="predicted"/>
<dbReference type="Pfam" id="PF07609">
    <property type="entry name" value="DUF1572"/>
    <property type="match status" value="1"/>
</dbReference>
<sequence length="178" mass="20186">MDASCPHDLCDEFRRFAAGKLQDSVKQIERCLNLLTEEQIWHRPNEVSNAIGNLVVHLDGNVRQWIVGGVGQEPFERDRPAEFARRDPLPTEEILGGLRQTIDRACAIIRALTPERLLELEEIQKREVTVLAAVFHVVEHFTLHTGQIVYATKLLINQDLSLYDAQGQRVADRPTDAV</sequence>
<evidence type="ECO:0000313" key="2">
    <source>
        <dbReference type="Proteomes" id="UP000320496"/>
    </source>
</evidence>
<keyword evidence="2" id="KW-1185">Reference proteome</keyword>
<dbReference type="AlphaFoldDB" id="A0A517Z226"/>
<gene>
    <name evidence="1" type="ORF">Mal4_07750</name>
</gene>
<dbReference type="RefSeq" id="WP_197444067.1">
    <property type="nucleotide sequence ID" value="NZ_CP036275.1"/>
</dbReference>
<name>A0A517Z226_9PLAN</name>
<evidence type="ECO:0000313" key="1">
    <source>
        <dbReference type="EMBL" id="QDU36489.1"/>
    </source>
</evidence>